<sequence>MLYRRAHILVSAATYFAAVSPSIQQNLPEPVPLTTTNKDTDAKPTATESPPQAPPTPTDSKIETSPTLDSLTQTSSSPTHDEGALTGLPTLTGGYTIVEPSVPPTQNAPYMRQSKLPEGTVFIVVGAILGILALAVLIWRMSVAWCLHRSVRKAALNQGMVDTKALYRATNAPVAPFYKYSDEDSSISLSGIGAKTVKKSSRSGPSTASVSNTNLFYSPTAGATGSGLGGASNRGSSYFPAGYYASGTSNSVTGSGPATTGPAISLSNLSAHSQAYSRSRSLEHSPPDSPRTHNDCSRSQIASSSTLNLNQTYGSHERAPSAYLEDLFDSENLPSFRIPAHHRQQSETSGGLR</sequence>
<proteinExistence type="predicted"/>
<dbReference type="PANTHER" id="PTHR36089">
    <property type="entry name" value="CHITIN SYNTHASE 3 COMPLEX PROTEIN CSI2-RELATED"/>
    <property type="match status" value="1"/>
</dbReference>
<dbReference type="GO" id="GO:0000324">
    <property type="term" value="C:fungal-type vacuole"/>
    <property type="evidence" value="ECO:0007669"/>
    <property type="project" value="TreeGrafter"/>
</dbReference>
<dbReference type="AlphaFoldDB" id="A0A383UNX7"/>
<dbReference type="VEuPathDB" id="FungiDB:BLGHR1_12045"/>
<protein>
    <recommendedName>
        <fullName evidence="5">Csi2 protein</fullName>
    </recommendedName>
</protein>
<dbReference type="Proteomes" id="UP000275772">
    <property type="component" value="Unassembled WGS sequence"/>
</dbReference>
<feature type="region of interest" description="Disordered" evidence="1">
    <location>
        <begin position="25"/>
        <end position="86"/>
    </location>
</feature>
<keyword evidence="2" id="KW-0472">Membrane</keyword>
<evidence type="ECO:0008006" key="5">
    <source>
        <dbReference type="Google" id="ProtNLM"/>
    </source>
</evidence>
<feature type="compositionally biased region" description="Polar residues" evidence="1">
    <location>
        <begin position="25"/>
        <end position="37"/>
    </location>
</feature>
<organism evidence="3 4">
    <name type="scientific">Blumeria hordei</name>
    <name type="common">Barley powdery mildew</name>
    <name type="synonym">Blumeria graminis f. sp. hordei</name>
    <dbReference type="NCBI Taxonomy" id="2867405"/>
    <lineage>
        <taxon>Eukaryota</taxon>
        <taxon>Fungi</taxon>
        <taxon>Dikarya</taxon>
        <taxon>Ascomycota</taxon>
        <taxon>Pezizomycotina</taxon>
        <taxon>Leotiomycetes</taxon>
        <taxon>Erysiphales</taxon>
        <taxon>Erysiphaceae</taxon>
        <taxon>Blumeria</taxon>
    </lineage>
</organism>
<feature type="transmembrane region" description="Helical" evidence="2">
    <location>
        <begin position="119"/>
        <end position="139"/>
    </location>
</feature>
<keyword evidence="2" id="KW-0812">Transmembrane</keyword>
<evidence type="ECO:0000256" key="2">
    <source>
        <dbReference type="SAM" id="Phobius"/>
    </source>
</evidence>
<evidence type="ECO:0000256" key="1">
    <source>
        <dbReference type="SAM" id="MobiDB-lite"/>
    </source>
</evidence>
<dbReference type="PANTHER" id="PTHR36089:SF1">
    <property type="entry name" value="CHITIN SYNTHASE 3 COMPLEX PROTEIN CSI2-RELATED"/>
    <property type="match status" value="1"/>
</dbReference>
<dbReference type="InterPro" id="IPR051009">
    <property type="entry name" value="PRM"/>
</dbReference>
<name>A0A383UNX7_BLUHO</name>
<reference evidence="3 4" key="1">
    <citation type="submission" date="2017-11" db="EMBL/GenBank/DDBJ databases">
        <authorList>
            <person name="Kracher B."/>
        </authorList>
    </citation>
    <scope>NUCLEOTIDE SEQUENCE [LARGE SCALE GENOMIC DNA]</scope>
    <source>
        <strain evidence="3 4">RACE1</strain>
    </source>
</reference>
<evidence type="ECO:0000313" key="3">
    <source>
        <dbReference type="EMBL" id="SZF01285.1"/>
    </source>
</evidence>
<keyword evidence="2" id="KW-1133">Transmembrane helix</keyword>
<gene>
    <name evidence="3" type="ORF">BLGHR1_12045</name>
</gene>
<dbReference type="EMBL" id="UNSH01000036">
    <property type="protein sequence ID" value="SZF01285.1"/>
    <property type="molecule type" value="Genomic_DNA"/>
</dbReference>
<feature type="compositionally biased region" description="Basic and acidic residues" evidence="1">
    <location>
        <begin position="280"/>
        <end position="296"/>
    </location>
</feature>
<feature type="compositionally biased region" description="Polar residues" evidence="1">
    <location>
        <begin position="63"/>
        <end position="78"/>
    </location>
</feature>
<feature type="region of interest" description="Disordered" evidence="1">
    <location>
        <begin position="272"/>
        <end position="302"/>
    </location>
</feature>
<accession>A0A383UNX7</accession>
<evidence type="ECO:0000313" key="4">
    <source>
        <dbReference type="Proteomes" id="UP000275772"/>
    </source>
</evidence>